<keyword evidence="3 6" id="KW-0812">Transmembrane</keyword>
<feature type="transmembrane region" description="Helical" evidence="6">
    <location>
        <begin position="459"/>
        <end position="478"/>
    </location>
</feature>
<dbReference type="CDD" id="cd17321">
    <property type="entry name" value="MFS_MMR_MDR_like"/>
    <property type="match status" value="1"/>
</dbReference>
<keyword evidence="2" id="KW-0813">Transport</keyword>
<evidence type="ECO:0000256" key="4">
    <source>
        <dbReference type="ARBA" id="ARBA00022989"/>
    </source>
</evidence>
<dbReference type="PROSITE" id="PS50850">
    <property type="entry name" value="MFS"/>
    <property type="match status" value="1"/>
</dbReference>
<feature type="transmembrane region" description="Helical" evidence="6">
    <location>
        <begin position="346"/>
        <end position="365"/>
    </location>
</feature>
<feature type="transmembrane region" description="Helical" evidence="6">
    <location>
        <begin position="311"/>
        <end position="334"/>
    </location>
</feature>
<dbReference type="EMBL" id="JQCB01000001">
    <property type="protein sequence ID" value="KRN97212.1"/>
    <property type="molecule type" value="Genomic_DNA"/>
</dbReference>
<feature type="transmembrane region" description="Helical" evidence="6">
    <location>
        <begin position="63"/>
        <end position="83"/>
    </location>
</feature>
<evidence type="ECO:0000256" key="3">
    <source>
        <dbReference type="ARBA" id="ARBA00022692"/>
    </source>
</evidence>
<dbReference type="PRINTS" id="PR01036">
    <property type="entry name" value="TCRTETB"/>
</dbReference>
<reference evidence="8 9" key="1">
    <citation type="journal article" date="2015" name="Genome Announc.">
        <title>Expanding the biotechnology potential of lactobacilli through comparative genomics of 213 strains and associated genera.</title>
        <authorList>
            <person name="Sun Z."/>
            <person name="Harris H.M."/>
            <person name="McCann A."/>
            <person name="Guo C."/>
            <person name="Argimon S."/>
            <person name="Zhang W."/>
            <person name="Yang X."/>
            <person name="Jeffery I.B."/>
            <person name="Cooney J.C."/>
            <person name="Kagawa T.F."/>
            <person name="Liu W."/>
            <person name="Song Y."/>
            <person name="Salvetti E."/>
            <person name="Wrobel A."/>
            <person name="Rasinkangas P."/>
            <person name="Parkhill J."/>
            <person name="Rea M.C."/>
            <person name="O'Sullivan O."/>
            <person name="Ritari J."/>
            <person name="Douillard F.P."/>
            <person name="Paul Ross R."/>
            <person name="Yang R."/>
            <person name="Briner A.E."/>
            <person name="Felis G.E."/>
            <person name="de Vos W.M."/>
            <person name="Barrangou R."/>
            <person name="Klaenhammer T.R."/>
            <person name="Caufield P.W."/>
            <person name="Cui Y."/>
            <person name="Zhang H."/>
            <person name="O'Toole P.W."/>
        </authorList>
    </citation>
    <scope>NUCLEOTIDE SEQUENCE [LARGE SCALE GENOMIC DNA]</scope>
    <source>
        <strain evidence="8 9">DSM 22696</strain>
    </source>
</reference>
<dbReference type="AlphaFoldDB" id="A0A0R2LDB9"/>
<dbReference type="SUPFAM" id="SSF103473">
    <property type="entry name" value="MFS general substrate transporter"/>
    <property type="match status" value="1"/>
</dbReference>
<protein>
    <submittedName>
        <fullName evidence="8">Major facilitator superfamily permease</fullName>
    </submittedName>
</protein>
<dbReference type="STRING" id="348151.IV55_GL000135"/>
<keyword evidence="5 6" id="KW-0472">Membrane</keyword>
<evidence type="ECO:0000313" key="8">
    <source>
        <dbReference type="EMBL" id="KRN97212.1"/>
    </source>
</evidence>
<keyword evidence="9" id="KW-1185">Reference proteome</keyword>
<comment type="subcellular location">
    <subcellularLocation>
        <location evidence="1">Cell membrane</location>
        <topology evidence="1">Multi-pass membrane protein</topology>
    </subcellularLocation>
</comment>
<evidence type="ECO:0000256" key="5">
    <source>
        <dbReference type="ARBA" id="ARBA00023136"/>
    </source>
</evidence>
<dbReference type="GO" id="GO:0022857">
    <property type="term" value="F:transmembrane transporter activity"/>
    <property type="evidence" value="ECO:0007669"/>
    <property type="project" value="InterPro"/>
</dbReference>
<dbReference type="Gene3D" id="1.20.1720.10">
    <property type="entry name" value="Multidrug resistance protein D"/>
    <property type="match status" value="1"/>
</dbReference>
<gene>
    <name evidence="8" type="ORF">IV55_GL000135</name>
</gene>
<feature type="transmembrane region" description="Helical" evidence="6">
    <location>
        <begin position="417"/>
        <end position="434"/>
    </location>
</feature>
<feature type="transmembrane region" description="Helical" evidence="6">
    <location>
        <begin position="240"/>
        <end position="259"/>
    </location>
</feature>
<evidence type="ECO:0000313" key="9">
    <source>
        <dbReference type="Proteomes" id="UP000051139"/>
    </source>
</evidence>
<dbReference type="GO" id="GO:0005886">
    <property type="term" value="C:plasma membrane"/>
    <property type="evidence" value="ECO:0007669"/>
    <property type="project" value="UniProtKB-SubCell"/>
</dbReference>
<dbReference type="PANTHER" id="PTHR42718:SF9">
    <property type="entry name" value="MAJOR FACILITATOR SUPERFAMILY MULTIDRUG TRANSPORTER MFSC"/>
    <property type="match status" value="1"/>
</dbReference>
<dbReference type="InterPro" id="IPR020846">
    <property type="entry name" value="MFS_dom"/>
</dbReference>
<feature type="transmembrane region" description="Helical" evidence="6">
    <location>
        <begin position="27"/>
        <end position="51"/>
    </location>
</feature>
<dbReference type="InterPro" id="IPR011701">
    <property type="entry name" value="MFS"/>
</dbReference>
<keyword evidence="4 6" id="KW-1133">Transmembrane helix</keyword>
<feature type="transmembrane region" description="Helical" evidence="6">
    <location>
        <begin position="95"/>
        <end position="114"/>
    </location>
</feature>
<sequence length="492" mass="53024">MLAQANKSEYTDVTLQGGGHMSPIKRWLTLGTLGTFFFMVIIDGTIVSIAIPAIARGLSVSTSSANLVISVYLIGISALLLMFGQLGDSTSRMRLFMWGTVIFTLGSLLSGWGLSFGTLIGGRIVQAIGASMTMANSYAIVTDVFPANELGRALGIESIFISLGALAGPGLGGLIISYLSWHDIFLINVPLGIICIFIEWLIFPRHVKAHDHQPLDYGGAAWMILMALVFYGATSTALRQPIITIVLVAVFAVIFVFFVRHERRYQHPLLDLQLFSNRRFRNSLIAALTSFIVSYFFTLLAPIYLQLVLNYAGRLTGELLMISPIIALIANPVAGTLVDRFDKTKIMTAGMITLIVAQGLLIINHGTGEPWPFVIISVVLSLGTALFGTANNTIIMQSVTAKQRGMAGATNSLMREVGLALGTTLASTLYYRAIAHEVGHSVTTAFHIPTDDLLTGQTVAYAVGLIILIGGLIAIWSLREVHTGVVKQHAGN</sequence>
<feature type="domain" description="Major facilitator superfamily (MFS) profile" evidence="7">
    <location>
        <begin position="29"/>
        <end position="482"/>
    </location>
</feature>
<feature type="transmembrane region" description="Helical" evidence="6">
    <location>
        <begin position="215"/>
        <end position="234"/>
    </location>
</feature>
<comment type="caution">
    <text evidence="8">The sequence shown here is derived from an EMBL/GenBank/DDBJ whole genome shotgun (WGS) entry which is preliminary data.</text>
</comment>
<dbReference type="Gene3D" id="1.20.1250.20">
    <property type="entry name" value="MFS general substrate transporter like domains"/>
    <property type="match status" value="1"/>
</dbReference>
<dbReference type="Proteomes" id="UP000051139">
    <property type="component" value="Unassembled WGS sequence"/>
</dbReference>
<feature type="transmembrane region" description="Helical" evidence="6">
    <location>
        <begin position="184"/>
        <end position="203"/>
    </location>
</feature>
<feature type="transmembrane region" description="Helical" evidence="6">
    <location>
        <begin position="120"/>
        <end position="141"/>
    </location>
</feature>
<dbReference type="PATRIC" id="fig|348151.3.peg.138"/>
<dbReference type="Pfam" id="PF07690">
    <property type="entry name" value="MFS_1"/>
    <property type="match status" value="1"/>
</dbReference>
<feature type="transmembrane region" description="Helical" evidence="6">
    <location>
        <begin position="153"/>
        <end position="178"/>
    </location>
</feature>
<feature type="transmembrane region" description="Helical" evidence="6">
    <location>
        <begin position="371"/>
        <end position="396"/>
    </location>
</feature>
<organism evidence="8 9">
    <name type="scientific">Furfurilactobacillus siliginis</name>
    <dbReference type="NCBI Taxonomy" id="348151"/>
    <lineage>
        <taxon>Bacteria</taxon>
        <taxon>Bacillati</taxon>
        <taxon>Bacillota</taxon>
        <taxon>Bacilli</taxon>
        <taxon>Lactobacillales</taxon>
        <taxon>Lactobacillaceae</taxon>
        <taxon>Furfurilactobacillus</taxon>
    </lineage>
</organism>
<dbReference type="InterPro" id="IPR036259">
    <property type="entry name" value="MFS_trans_sf"/>
</dbReference>
<evidence type="ECO:0000256" key="2">
    <source>
        <dbReference type="ARBA" id="ARBA00022448"/>
    </source>
</evidence>
<accession>A0A0R2LDB9</accession>
<proteinExistence type="predicted"/>
<name>A0A0R2LDB9_9LACO</name>
<evidence type="ECO:0000256" key="1">
    <source>
        <dbReference type="ARBA" id="ARBA00004651"/>
    </source>
</evidence>
<dbReference type="PANTHER" id="PTHR42718">
    <property type="entry name" value="MAJOR FACILITATOR SUPERFAMILY MULTIDRUG TRANSPORTER MFSC"/>
    <property type="match status" value="1"/>
</dbReference>
<feature type="transmembrane region" description="Helical" evidence="6">
    <location>
        <begin position="280"/>
        <end position="305"/>
    </location>
</feature>
<evidence type="ECO:0000259" key="7">
    <source>
        <dbReference type="PROSITE" id="PS50850"/>
    </source>
</evidence>
<evidence type="ECO:0000256" key="6">
    <source>
        <dbReference type="SAM" id="Phobius"/>
    </source>
</evidence>